<accession>A0ABD0VV17</accession>
<name>A0ABD0VV17_DENTH</name>
<protein>
    <submittedName>
        <fullName evidence="1">Uncharacterized protein</fullName>
    </submittedName>
</protein>
<comment type="caution">
    <text evidence="1">The sequence shown here is derived from an EMBL/GenBank/DDBJ whole genome shotgun (WGS) entry which is preliminary data.</text>
</comment>
<reference evidence="1 2" key="1">
    <citation type="journal article" date="2024" name="Plant Biotechnol. J.">
        <title>Dendrobium thyrsiflorum genome and its molecular insights into genes involved in important horticultural traits.</title>
        <authorList>
            <person name="Chen B."/>
            <person name="Wang J.Y."/>
            <person name="Zheng P.J."/>
            <person name="Li K.L."/>
            <person name="Liang Y.M."/>
            <person name="Chen X.F."/>
            <person name="Zhang C."/>
            <person name="Zhao X."/>
            <person name="He X."/>
            <person name="Zhang G.Q."/>
            <person name="Liu Z.J."/>
            <person name="Xu Q."/>
        </authorList>
    </citation>
    <scope>NUCLEOTIDE SEQUENCE [LARGE SCALE GENOMIC DNA]</scope>
    <source>
        <strain evidence="1">GZMU011</strain>
    </source>
</reference>
<proteinExistence type="predicted"/>
<keyword evidence="2" id="KW-1185">Reference proteome</keyword>
<dbReference type="EMBL" id="JANQDX010000001">
    <property type="protein sequence ID" value="KAL0929109.1"/>
    <property type="molecule type" value="Genomic_DNA"/>
</dbReference>
<dbReference type="AlphaFoldDB" id="A0ABD0VV17"/>
<dbReference type="Proteomes" id="UP001552299">
    <property type="component" value="Unassembled WGS sequence"/>
</dbReference>
<sequence>MFSRLEQEDDLIFFLNFDLSGIRQTAQTSDQILEKFGALKRSIIACCPQRSSSNFGLIDCLHRPHQIKYLKILEFL</sequence>
<evidence type="ECO:0000313" key="2">
    <source>
        <dbReference type="Proteomes" id="UP001552299"/>
    </source>
</evidence>
<evidence type="ECO:0000313" key="1">
    <source>
        <dbReference type="EMBL" id="KAL0929109.1"/>
    </source>
</evidence>
<organism evidence="1 2">
    <name type="scientific">Dendrobium thyrsiflorum</name>
    <name type="common">Pinecone-like raceme dendrobium</name>
    <name type="synonym">Orchid</name>
    <dbReference type="NCBI Taxonomy" id="117978"/>
    <lineage>
        <taxon>Eukaryota</taxon>
        <taxon>Viridiplantae</taxon>
        <taxon>Streptophyta</taxon>
        <taxon>Embryophyta</taxon>
        <taxon>Tracheophyta</taxon>
        <taxon>Spermatophyta</taxon>
        <taxon>Magnoliopsida</taxon>
        <taxon>Liliopsida</taxon>
        <taxon>Asparagales</taxon>
        <taxon>Orchidaceae</taxon>
        <taxon>Epidendroideae</taxon>
        <taxon>Malaxideae</taxon>
        <taxon>Dendrobiinae</taxon>
        <taxon>Dendrobium</taxon>
    </lineage>
</organism>
<gene>
    <name evidence="1" type="ORF">M5K25_001051</name>
</gene>